<feature type="domain" description="GH10" evidence="15">
    <location>
        <begin position="363"/>
        <end position="713"/>
    </location>
</feature>
<keyword evidence="10 12" id="KW-0624">Polysaccharide degradation</keyword>
<feature type="region of interest" description="Disordered" evidence="13">
    <location>
        <begin position="1266"/>
        <end position="1320"/>
    </location>
</feature>
<evidence type="ECO:0000256" key="2">
    <source>
        <dbReference type="ARBA" id="ARBA00004851"/>
    </source>
</evidence>
<dbReference type="PRINTS" id="PR00134">
    <property type="entry name" value="GLHYDRLASE10"/>
</dbReference>
<dbReference type="Gene3D" id="2.60.120.260">
    <property type="entry name" value="Galactose-binding domain-like"/>
    <property type="match status" value="2"/>
</dbReference>
<dbReference type="Gene3D" id="2.60.40.1190">
    <property type="match status" value="1"/>
</dbReference>
<comment type="caution">
    <text evidence="16">The sequence shown here is derived from an EMBL/GenBank/DDBJ whole genome shotgun (WGS) entry which is preliminary data.</text>
</comment>
<dbReference type="PANTHER" id="PTHR31490">
    <property type="entry name" value="GLYCOSYL HYDROLASE"/>
    <property type="match status" value="1"/>
</dbReference>
<feature type="region of interest" description="Disordered" evidence="13">
    <location>
        <begin position="216"/>
        <end position="236"/>
    </location>
</feature>
<feature type="active site" description="Nucleophile" evidence="11">
    <location>
        <position position="983"/>
    </location>
</feature>
<dbReference type="SUPFAM" id="SSF49785">
    <property type="entry name" value="Galactose-binding domain-like"/>
    <property type="match status" value="2"/>
</dbReference>
<comment type="similarity">
    <text evidence="3 12">Belongs to the glycosyl hydrolase 10 (cellulase F) family.</text>
</comment>
<feature type="signal peptide" evidence="14">
    <location>
        <begin position="1"/>
        <end position="33"/>
    </location>
</feature>
<evidence type="ECO:0000313" key="16">
    <source>
        <dbReference type="EMBL" id="MBU9721780.1"/>
    </source>
</evidence>
<evidence type="ECO:0000256" key="13">
    <source>
        <dbReference type="SAM" id="MobiDB-lite"/>
    </source>
</evidence>
<dbReference type="Pfam" id="PF02018">
    <property type="entry name" value="CBM_4_9"/>
    <property type="match status" value="1"/>
</dbReference>
<dbReference type="PANTHER" id="PTHR31490:SF90">
    <property type="entry name" value="ENDO-1,4-BETA-XYLANASE A"/>
    <property type="match status" value="1"/>
</dbReference>
<accession>A0ABS6JTP0</accession>
<dbReference type="InterPro" id="IPR010502">
    <property type="entry name" value="Carb-bd_dom_fam9"/>
</dbReference>
<dbReference type="RefSeq" id="WP_088076326.1">
    <property type="nucleotide sequence ID" value="NZ_JAHQCR010000044.1"/>
</dbReference>
<dbReference type="Pfam" id="PF06452">
    <property type="entry name" value="CBM9_1"/>
    <property type="match status" value="1"/>
</dbReference>
<evidence type="ECO:0000256" key="11">
    <source>
        <dbReference type="PROSITE-ProRule" id="PRU10061"/>
    </source>
</evidence>
<evidence type="ECO:0000256" key="3">
    <source>
        <dbReference type="ARBA" id="ARBA00007495"/>
    </source>
</evidence>
<evidence type="ECO:0000256" key="5">
    <source>
        <dbReference type="ARBA" id="ARBA00022729"/>
    </source>
</evidence>
<feature type="compositionally biased region" description="Basic and acidic residues" evidence="13">
    <location>
        <begin position="1278"/>
        <end position="1313"/>
    </location>
</feature>
<organism evidence="16 17">
    <name type="scientific">Evansella alkalicola</name>
    <dbReference type="NCBI Taxonomy" id="745819"/>
    <lineage>
        <taxon>Bacteria</taxon>
        <taxon>Bacillati</taxon>
        <taxon>Bacillota</taxon>
        <taxon>Bacilli</taxon>
        <taxon>Bacillales</taxon>
        <taxon>Bacillaceae</taxon>
        <taxon>Evansella</taxon>
    </lineage>
</organism>
<keyword evidence="5 14" id="KW-0732">Signal</keyword>
<dbReference type="InterPro" id="IPR031158">
    <property type="entry name" value="GH10_AS"/>
</dbReference>
<dbReference type="Gene3D" id="3.20.20.80">
    <property type="entry name" value="Glycosidases"/>
    <property type="match status" value="2"/>
</dbReference>
<evidence type="ECO:0000256" key="12">
    <source>
        <dbReference type="RuleBase" id="RU361174"/>
    </source>
</evidence>
<dbReference type="InterPro" id="IPR003305">
    <property type="entry name" value="CenC_carb-bd"/>
</dbReference>
<protein>
    <recommendedName>
        <fullName evidence="12">Beta-xylanase</fullName>
        <ecNumber evidence="12">3.2.1.8</ecNumber>
    </recommendedName>
</protein>
<evidence type="ECO:0000256" key="10">
    <source>
        <dbReference type="ARBA" id="ARBA00023326"/>
    </source>
</evidence>
<keyword evidence="6" id="KW-0677">Repeat</keyword>
<evidence type="ECO:0000256" key="8">
    <source>
        <dbReference type="ARBA" id="ARBA00023277"/>
    </source>
</evidence>
<dbReference type="SMART" id="SM00633">
    <property type="entry name" value="Glyco_10"/>
    <property type="match status" value="2"/>
</dbReference>
<evidence type="ECO:0000256" key="14">
    <source>
        <dbReference type="SAM" id="SignalP"/>
    </source>
</evidence>
<gene>
    <name evidence="16" type="ORF">KS407_10080</name>
</gene>
<evidence type="ECO:0000256" key="1">
    <source>
        <dbReference type="ARBA" id="ARBA00000681"/>
    </source>
</evidence>
<evidence type="ECO:0000256" key="9">
    <source>
        <dbReference type="ARBA" id="ARBA00023295"/>
    </source>
</evidence>
<dbReference type="PROSITE" id="PS51760">
    <property type="entry name" value="GH10_2"/>
    <property type="match status" value="2"/>
</dbReference>
<feature type="domain" description="GH10" evidence="15">
    <location>
        <begin position="725"/>
        <end position="1059"/>
    </location>
</feature>
<dbReference type="InterPro" id="IPR017853">
    <property type="entry name" value="GH"/>
</dbReference>
<evidence type="ECO:0000259" key="15">
    <source>
        <dbReference type="PROSITE" id="PS51760"/>
    </source>
</evidence>
<evidence type="ECO:0000256" key="4">
    <source>
        <dbReference type="ARBA" id="ARBA00022651"/>
    </source>
</evidence>
<dbReference type="SUPFAM" id="SSF51445">
    <property type="entry name" value="(Trans)glycosidases"/>
    <property type="match status" value="2"/>
</dbReference>
<keyword evidence="8 12" id="KW-0119">Carbohydrate metabolism</keyword>
<dbReference type="EMBL" id="JAHQCR010000044">
    <property type="protein sequence ID" value="MBU9721780.1"/>
    <property type="molecule type" value="Genomic_DNA"/>
</dbReference>
<dbReference type="InterPro" id="IPR008979">
    <property type="entry name" value="Galactose-bd-like_sf"/>
</dbReference>
<dbReference type="PROSITE" id="PS00591">
    <property type="entry name" value="GH10_1"/>
    <property type="match status" value="2"/>
</dbReference>
<name>A0ABS6JTP0_9BACI</name>
<feature type="active site" description="Nucleophile" evidence="11">
    <location>
        <position position="622"/>
    </location>
</feature>
<comment type="pathway">
    <text evidence="2">Glycan degradation; xylan degradation.</text>
</comment>
<evidence type="ECO:0000256" key="6">
    <source>
        <dbReference type="ARBA" id="ARBA00022737"/>
    </source>
</evidence>
<reference evidence="16 17" key="1">
    <citation type="submission" date="2021-06" db="EMBL/GenBank/DDBJ databases">
        <title>Bacillus sp. RD4P76, an endophyte from a halophyte.</title>
        <authorList>
            <person name="Sun J.-Q."/>
        </authorList>
    </citation>
    <scope>NUCLEOTIDE SEQUENCE [LARGE SCALE GENOMIC DNA]</scope>
    <source>
        <strain evidence="16 17">JCM 17098</strain>
    </source>
</reference>
<proteinExistence type="inferred from homology"/>
<keyword evidence="4" id="KW-0858">Xylan degradation</keyword>
<dbReference type="Proteomes" id="UP000790580">
    <property type="component" value="Unassembled WGS sequence"/>
</dbReference>
<keyword evidence="7 12" id="KW-0378">Hydrolase</keyword>
<dbReference type="EC" id="3.2.1.8" evidence="12"/>
<evidence type="ECO:0000313" key="17">
    <source>
        <dbReference type="Proteomes" id="UP000790580"/>
    </source>
</evidence>
<feature type="chain" id="PRO_5046189660" description="Beta-xylanase" evidence="14">
    <location>
        <begin position="34"/>
        <end position="1320"/>
    </location>
</feature>
<keyword evidence="9 12" id="KW-0326">Glycosidase</keyword>
<dbReference type="InterPro" id="IPR044846">
    <property type="entry name" value="GH10"/>
</dbReference>
<keyword evidence="17" id="KW-1185">Reference proteome</keyword>
<dbReference type="SUPFAM" id="SSF49344">
    <property type="entry name" value="CBD9-like"/>
    <property type="match status" value="1"/>
</dbReference>
<sequence length="1320" mass="149879">MRNKHVKSFLIKLLVIMLVLPPGLFHFETNALAEGDSSDENIETVYHESFDEGTGIVEPSGPAQLDHVSDLIFDGNDNGQGIHVTGRSDGWHGVDIPFSAVGMEDGNTYTVTVKGYIDEDVEVPEGGQALFQNIESYEGFYESADYVAGEAFTLSGEYTVDASEDIALRVQSNEEGQEVDFYLGDILITKSTSSNDNEIPDGEEIAVFTDFEDGTLQGWEPREGPEELSVNPGTGRDSEYSLLIENRQGSFYSAMLDFLDNMHEGFTYDISVWVKLAEGEEPTELQVSRAETDSDGTNYWPPVVTPRVVTDEEWVLLEGTYTLTAGVTDLFFYVEEPYDEDQDSGVSFYLDDFKAEAQVSEEIEDIPELREVFADYFDIGAAIERDQMFGRHGEMLKKHYNMLVAENVMKPEAIQPEEGQFSWSRADAMLDFAEENGMKTRFHTLVWHSQSPNWMFEDAEGNPMVVNGEVTDPDNIEANKQLLLDRIEDHIVAVVGRYHDRIDSWDVVNEVIVAHEDDGYRRSEYYLITGTDFIRHAFEITKRELETHNASGKLYYNDYSTHSPQKRDYIFDMIHELDLVEDGLIDGIGHQTHINIEYPPMEQITDSIEMFGEIGLDNEITELDVSIYTNDNQNYDGFDNIPDEVFETQADRYEDLFNEFRRLEDYISSVVFWGIGDDHTWLHDFPVSGRTNAPFVFDHNLQSKPAYWAIIEGYEESDPDPDDIERDLTPIKEVYEDYFMIGNIISDFTFEGVSLDLLNLHYNLVTAENAMKPEYAYNDDGEFDFADQNTLVDQALEEGFDIHGHVLVWHNQSRDWLWQDEDGEPLSREEALANMEEHIETNILNYGDSITSWDVVNEAIVVNSSNLEDWQASLRDTGWLRAIGDDYVEQAFRITKRVIDENDLDITLYYNDYNDHVQDKAQVIYYMVKDINERYAAENDGELLIGGVGMQGHYSIDESNVAERVRMSLERFISLGVEIGVTELDIMAGSDDELTEQEERAQAYLFAQLFELYKEHADHISRVTFWGLADSQSWRGDRNPTLFDHNMQAKEAYYAVIDPETYIENYDEDEIDPTREGNGVFGTPVIDGEIDDVWNDAPVLPINRYQSAWEGATGEGRVLWDYENLYVLVEVNDPELDKSSPEAHEQDSVEVFLDQLNSKSVFYEDGHGQYRVNFDNETSFNPGSIGEGFESATHIHESGEGYTVEIKIPFTEITPENNTEIGFDLQINDAEDGTRRSVATWNDLQGSGWSDPSVFGNLTLVYSVDEDDDSEYNGPPGRHPDGPPGHRDDGPPGKHPDGPPGHRGEGPPGKHPDGPPGQRK</sequence>
<dbReference type="InterPro" id="IPR001000">
    <property type="entry name" value="GH10_dom"/>
</dbReference>
<evidence type="ECO:0000256" key="7">
    <source>
        <dbReference type="ARBA" id="ARBA00022801"/>
    </source>
</evidence>
<comment type="catalytic activity">
    <reaction evidence="1 12">
        <text>Endohydrolysis of (1-&gt;4)-beta-D-xylosidic linkages in xylans.</text>
        <dbReference type="EC" id="3.2.1.8"/>
    </reaction>
</comment>
<dbReference type="Pfam" id="PF00331">
    <property type="entry name" value="Glyco_hydro_10"/>
    <property type="match status" value="2"/>
</dbReference>
<dbReference type="CDD" id="cd00005">
    <property type="entry name" value="CBM9_like_1"/>
    <property type="match status" value="1"/>
</dbReference>